<feature type="signal peptide" evidence="2">
    <location>
        <begin position="1"/>
        <end position="19"/>
    </location>
</feature>
<evidence type="ECO:0000256" key="2">
    <source>
        <dbReference type="SAM" id="SignalP"/>
    </source>
</evidence>
<dbReference type="Proteomes" id="UP000677803">
    <property type="component" value="Unassembled WGS sequence"/>
</dbReference>
<comment type="caution">
    <text evidence="4">The sequence shown here is derived from an EMBL/GenBank/DDBJ whole genome shotgun (WGS) entry which is preliminary data.</text>
</comment>
<dbReference type="SMART" id="SM00228">
    <property type="entry name" value="PDZ"/>
    <property type="match status" value="1"/>
</dbReference>
<keyword evidence="2" id="KW-0732">Signal</keyword>
<feature type="compositionally biased region" description="Polar residues" evidence="1">
    <location>
        <begin position="186"/>
        <end position="196"/>
    </location>
</feature>
<protein>
    <submittedName>
        <fullName evidence="4">(Atlantic silverside) hypothetical protein</fullName>
    </submittedName>
</protein>
<dbReference type="SUPFAM" id="SSF50156">
    <property type="entry name" value="PDZ domain-like"/>
    <property type="match status" value="1"/>
</dbReference>
<evidence type="ECO:0000259" key="3">
    <source>
        <dbReference type="PROSITE" id="PS50106"/>
    </source>
</evidence>
<feature type="domain" description="PDZ" evidence="3">
    <location>
        <begin position="41"/>
        <end position="105"/>
    </location>
</feature>
<evidence type="ECO:0000256" key="1">
    <source>
        <dbReference type="SAM" id="MobiDB-lite"/>
    </source>
</evidence>
<reference evidence="4" key="1">
    <citation type="submission" date="2021-05" db="EMBL/GenBank/DDBJ databases">
        <authorList>
            <person name="Tigano A."/>
        </authorList>
    </citation>
    <scope>NUCLEOTIDE SEQUENCE</scope>
</reference>
<dbReference type="Pfam" id="PF00595">
    <property type="entry name" value="PDZ"/>
    <property type="match status" value="1"/>
</dbReference>
<feature type="compositionally biased region" description="Pro residues" evidence="1">
    <location>
        <begin position="201"/>
        <end position="214"/>
    </location>
</feature>
<evidence type="ECO:0000313" key="5">
    <source>
        <dbReference type="Proteomes" id="UP000677803"/>
    </source>
</evidence>
<dbReference type="OrthoDB" id="8058206at2759"/>
<evidence type="ECO:0000313" key="4">
    <source>
        <dbReference type="EMBL" id="CAG5860793.1"/>
    </source>
</evidence>
<feature type="region of interest" description="Disordered" evidence="1">
    <location>
        <begin position="128"/>
        <end position="220"/>
    </location>
</feature>
<gene>
    <name evidence="4" type="ORF">MMEN_LOCUS890</name>
</gene>
<keyword evidence="5" id="KW-1185">Reference proteome</keyword>
<dbReference type="InterPro" id="IPR036034">
    <property type="entry name" value="PDZ_sf"/>
</dbReference>
<sequence>MSSGHILTCVFLLWRAVRAVDTARRKRRSHGSFLPTRAVSRVEVWPEEGQSLGLSIVGGRHVIKRLKNGEELKGIFIKQVLPNSPAAKTRSLKTGDKILEVGSTPSAPAPRPPLELCFLRLSEGLMPSEARSEPPLCPSGVGGGPASGQPRGGGLRHQPMSLTASSFRPKVKRTASPGRGAVSPAGGSTSSAQSGFQKPAVAPPPLKQPPPYRPPVQSEQELVSDLDQVRVWNQDHVGGFPVWNRDHVGGFPAWNRVRVDGFPVWNRDHVDEFPVWNRVRVDEFPVWNRDHVDGFPVWNRDHVDGFPVWNRAWFEPPPSRPDLCLWSFFVPGFPGFLAASASSAFLVLRCSQVFLVLRCSQVFLVLRGSQVYLVLRCSQVFLVLNGIPDPQVFLVLRCSQVFLVLRCSQVFLVLRGSQMFLVFSHQVSRGRLSVLRLGGGGGGSAFPHLLQSFALNSRLAGSDSPASASLPLIRNQRPAYLMSLRSLVKGQDLNLSSAGSVMQIFVRTDGLLGSSQSERVEEGFLGRTLRLETLAGQEQAPRGGEQEEEGQPGGKQILMDSEGWSREGGGSLTASIAAAG</sequence>
<name>A0A8S4AFN6_9TELE</name>
<feature type="region of interest" description="Disordered" evidence="1">
    <location>
        <begin position="535"/>
        <end position="580"/>
    </location>
</feature>
<dbReference type="InterPro" id="IPR001478">
    <property type="entry name" value="PDZ"/>
</dbReference>
<dbReference type="Gene3D" id="2.30.42.10">
    <property type="match status" value="1"/>
</dbReference>
<accession>A0A8S4AFN6</accession>
<dbReference type="EMBL" id="CAJRST010000002">
    <property type="protein sequence ID" value="CAG5860793.1"/>
    <property type="molecule type" value="Genomic_DNA"/>
</dbReference>
<dbReference type="PROSITE" id="PS50106">
    <property type="entry name" value="PDZ"/>
    <property type="match status" value="1"/>
</dbReference>
<dbReference type="AlphaFoldDB" id="A0A8S4AFN6"/>
<feature type="chain" id="PRO_5035843758" evidence="2">
    <location>
        <begin position="20"/>
        <end position="580"/>
    </location>
</feature>
<feature type="compositionally biased region" description="Gly residues" evidence="1">
    <location>
        <begin position="140"/>
        <end position="155"/>
    </location>
</feature>
<organism evidence="4 5">
    <name type="scientific">Menidia menidia</name>
    <name type="common">Atlantic silverside</name>
    <dbReference type="NCBI Taxonomy" id="238744"/>
    <lineage>
        <taxon>Eukaryota</taxon>
        <taxon>Metazoa</taxon>
        <taxon>Chordata</taxon>
        <taxon>Craniata</taxon>
        <taxon>Vertebrata</taxon>
        <taxon>Euteleostomi</taxon>
        <taxon>Actinopterygii</taxon>
        <taxon>Neopterygii</taxon>
        <taxon>Teleostei</taxon>
        <taxon>Neoteleostei</taxon>
        <taxon>Acanthomorphata</taxon>
        <taxon>Ovalentaria</taxon>
        <taxon>Atherinomorphae</taxon>
        <taxon>Atheriniformes</taxon>
        <taxon>Atherinopsidae</taxon>
        <taxon>Menidiinae</taxon>
        <taxon>Menidia</taxon>
    </lineage>
</organism>
<proteinExistence type="predicted"/>